<reference evidence="2" key="1">
    <citation type="journal article" date="2014" name="Front. Microbiol.">
        <title>High frequency of phylogenetically diverse reductive dehalogenase-homologous genes in deep subseafloor sedimentary metagenomes.</title>
        <authorList>
            <person name="Kawai M."/>
            <person name="Futagami T."/>
            <person name="Toyoda A."/>
            <person name="Takaki Y."/>
            <person name="Nishi S."/>
            <person name="Hori S."/>
            <person name="Arai W."/>
            <person name="Tsubouchi T."/>
            <person name="Morono Y."/>
            <person name="Uchiyama I."/>
            <person name="Ito T."/>
            <person name="Fujiyama A."/>
            <person name="Inagaki F."/>
            <person name="Takami H."/>
        </authorList>
    </citation>
    <scope>NUCLEOTIDE SEQUENCE</scope>
    <source>
        <strain evidence="2">Expedition CK06-06</strain>
    </source>
</reference>
<dbReference type="EMBL" id="BARS01051775">
    <property type="protein sequence ID" value="GAG48595.1"/>
    <property type="molecule type" value="Genomic_DNA"/>
</dbReference>
<comment type="caution">
    <text evidence="2">The sequence shown here is derived from an EMBL/GenBank/DDBJ whole genome shotgun (WGS) entry which is preliminary data.</text>
</comment>
<keyword evidence="1" id="KW-0812">Transmembrane</keyword>
<feature type="transmembrane region" description="Helical" evidence="1">
    <location>
        <begin position="6"/>
        <end position="25"/>
    </location>
</feature>
<protein>
    <submittedName>
        <fullName evidence="2">Uncharacterized protein</fullName>
    </submittedName>
</protein>
<evidence type="ECO:0000313" key="2">
    <source>
        <dbReference type="EMBL" id="GAG48595.1"/>
    </source>
</evidence>
<organism evidence="2">
    <name type="scientific">marine sediment metagenome</name>
    <dbReference type="NCBI Taxonomy" id="412755"/>
    <lineage>
        <taxon>unclassified sequences</taxon>
        <taxon>metagenomes</taxon>
        <taxon>ecological metagenomes</taxon>
    </lineage>
</organism>
<keyword evidence="1" id="KW-1133">Transmembrane helix</keyword>
<feature type="non-terminal residue" evidence="2">
    <location>
        <position position="54"/>
    </location>
</feature>
<gene>
    <name evidence="2" type="ORF">S01H1_77060</name>
</gene>
<accession>X0XZ08</accession>
<proteinExistence type="predicted"/>
<feature type="transmembrane region" description="Helical" evidence="1">
    <location>
        <begin position="34"/>
        <end position="53"/>
    </location>
</feature>
<evidence type="ECO:0000256" key="1">
    <source>
        <dbReference type="SAM" id="Phobius"/>
    </source>
</evidence>
<dbReference type="AlphaFoldDB" id="X0XZ08"/>
<sequence length="54" mass="6050">MGWMGAMSWQVSVVIAVVFAVSLVARKASPRFRYFLWCLVFVKLCLPPGLAFVT</sequence>
<name>X0XZ08_9ZZZZ</name>
<keyword evidence="1" id="KW-0472">Membrane</keyword>